<dbReference type="eggNOG" id="ENOG502ZTWR">
    <property type="taxonomic scope" value="Bacteria"/>
</dbReference>
<reference evidence="2 3" key="1">
    <citation type="submission" date="2014-03" db="EMBL/GenBank/DDBJ databases">
        <title>Draft Genome Sequences of 13 Willow Endophytes.</title>
        <authorList>
            <person name="Gan H.Y."/>
            <person name="Gan H.M."/>
            <person name="Savka M.A."/>
            <person name="Hudson A.O."/>
        </authorList>
    </citation>
    <scope>NUCLEOTIDE SEQUENCE [LARGE SCALE GENOMIC DNA]</scope>
    <source>
        <strain evidence="2 3">RIT293</strain>
    </source>
</reference>
<dbReference type="RefSeq" id="WP_036310397.1">
    <property type="nucleotide sequence ID" value="NZ_JFYO01000004.1"/>
</dbReference>
<evidence type="ECO:0000313" key="2">
    <source>
        <dbReference type="EMBL" id="EZP28250.1"/>
    </source>
</evidence>
<dbReference type="PATRIC" id="fig|273677.3.peg.1211"/>
<name>A0A031FXA4_9MICO</name>
<organism evidence="2 3">
    <name type="scientific">Microbacterium oleivorans</name>
    <dbReference type="NCBI Taxonomy" id="273677"/>
    <lineage>
        <taxon>Bacteria</taxon>
        <taxon>Bacillati</taxon>
        <taxon>Actinomycetota</taxon>
        <taxon>Actinomycetes</taxon>
        <taxon>Micrococcales</taxon>
        <taxon>Microbacteriaceae</taxon>
        <taxon>Microbacterium</taxon>
    </lineage>
</organism>
<accession>A0A031FXA4</accession>
<evidence type="ECO:0000256" key="1">
    <source>
        <dbReference type="SAM" id="MobiDB-lite"/>
    </source>
</evidence>
<gene>
    <name evidence="2" type="ORF">BW34_01228</name>
</gene>
<comment type="caution">
    <text evidence="2">The sequence shown here is derived from an EMBL/GenBank/DDBJ whole genome shotgun (WGS) entry which is preliminary data.</text>
</comment>
<dbReference type="Proteomes" id="UP000024001">
    <property type="component" value="Unassembled WGS sequence"/>
</dbReference>
<proteinExistence type="predicted"/>
<dbReference type="AlphaFoldDB" id="A0A031FXA4"/>
<dbReference type="EMBL" id="JFYO01000004">
    <property type="protein sequence ID" value="EZP28250.1"/>
    <property type="molecule type" value="Genomic_DNA"/>
</dbReference>
<keyword evidence="3" id="KW-1185">Reference proteome</keyword>
<protein>
    <submittedName>
        <fullName evidence="2">ADP-glucose pyrophosphorylase</fullName>
    </submittedName>
</protein>
<sequence length="193" mass="21570">MPYTAEKPGRTPDPDELRGRIPGWGADLDPADRPAFPREQPGIDTGAHWDLPEQQTHGEGRERSIEHQRLTPVFGTAQPLHGMSGAIRRLAYARYSEGQTPHWMLLILGDRVESSGAHVRSLFSRHPDDPVTQSGVLGERGRRPIASRFGRGRVDLKHAWMDPFLVVGPWVVATVVVFRIGRAAFVPASRRHR</sequence>
<evidence type="ECO:0000313" key="3">
    <source>
        <dbReference type="Proteomes" id="UP000024001"/>
    </source>
</evidence>
<dbReference type="OrthoDB" id="6021991at2"/>
<feature type="region of interest" description="Disordered" evidence="1">
    <location>
        <begin position="1"/>
        <end position="64"/>
    </location>
</feature>
<feature type="compositionally biased region" description="Basic and acidic residues" evidence="1">
    <location>
        <begin position="7"/>
        <end position="19"/>
    </location>
</feature>